<keyword evidence="3" id="KW-1185">Reference proteome</keyword>
<accession>A0A1H6XWX3</accession>
<reference evidence="2 3" key="1">
    <citation type="submission" date="2016-10" db="EMBL/GenBank/DDBJ databases">
        <authorList>
            <person name="de Groot N.N."/>
        </authorList>
    </citation>
    <scope>NUCLEOTIDE SEQUENCE [LARGE SCALE GENOMIC DNA]</scope>
    <source>
        <strain evidence="2 3">DSM 26515</strain>
    </source>
</reference>
<dbReference type="InterPro" id="IPR011009">
    <property type="entry name" value="Kinase-like_dom_sf"/>
</dbReference>
<dbReference type="STRING" id="529704.SAMN02927913_2398"/>
<proteinExistence type="predicted"/>
<dbReference type="Gene3D" id="3.30.200.20">
    <property type="entry name" value="Phosphorylase Kinase, domain 1"/>
    <property type="match status" value="1"/>
</dbReference>
<feature type="domain" description="Aminoglycoside phosphotransferase" evidence="1">
    <location>
        <begin position="236"/>
        <end position="280"/>
    </location>
</feature>
<organism evidence="2 3">
    <name type="scientific">Frateuria terrea</name>
    <dbReference type="NCBI Taxonomy" id="529704"/>
    <lineage>
        <taxon>Bacteria</taxon>
        <taxon>Pseudomonadati</taxon>
        <taxon>Pseudomonadota</taxon>
        <taxon>Gammaproteobacteria</taxon>
        <taxon>Lysobacterales</taxon>
        <taxon>Rhodanobacteraceae</taxon>
        <taxon>Frateuria</taxon>
    </lineage>
</organism>
<gene>
    <name evidence="2" type="ORF">SAMN04487997_3043</name>
</gene>
<dbReference type="SUPFAM" id="SSF56112">
    <property type="entry name" value="Protein kinase-like (PK-like)"/>
    <property type="match status" value="1"/>
</dbReference>
<sequence length="368" mass="41425">MPAPDLPMTTASDRAAERLAWTRAALRDASLTLEPASSDASFRSYWRTHTGGASWIVMDSPPALEDPAPWLAIGQRLRDAGLHAPFVLEHDLAQGFLLIEDLGQRAYLPALDDDSVDALYGQAMDALLRIQTAVDGTDLPPYNHAFLQRELELMPEWFLQRHLGYTPECGEWDVIEQAFTVLLHSAAEQPRVFVHRDFHSRNLMLVGDPPEPRSPDDRPASSHYRDAIAPGLWSPGIIDFQGALYGPLAYDLASLLRDCYIAWDEARVAGWAEAYRQRALDAGLLEPDVDRERFRRWFDLIGLQRHLKVLGIFCRLWYRDGKRGYLGDLPRVLDYVLGVSRRYSELADFATLVERCVGGRDITTPAAA</sequence>
<feature type="domain" description="Aminoglycoside phosphotransferase" evidence="1">
    <location>
        <begin position="32"/>
        <end position="206"/>
    </location>
</feature>
<dbReference type="InterPro" id="IPR002575">
    <property type="entry name" value="Aminoglycoside_PTrfase"/>
</dbReference>
<dbReference type="Gene3D" id="3.90.1200.10">
    <property type="match status" value="1"/>
</dbReference>
<evidence type="ECO:0000259" key="1">
    <source>
        <dbReference type="Pfam" id="PF01636"/>
    </source>
</evidence>
<dbReference type="Pfam" id="PF01636">
    <property type="entry name" value="APH"/>
    <property type="match status" value="2"/>
</dbReference>
<dbReference type="AlphaFoldDB" id="A0A1H6XWX3"/>
<evidence type="ECO:0000313" key="3">
    <source>
        <dbReference type="Proteomes" id="UP000199420"/>
    </source>
</evidence>
<evidence type="ECO:0000313" key="2">
    <source>
        <dbReference type="EMBL" id="SEJ33553.1"/>
    </source>
</evidence>
<protein>
    <recommendedName>
        <fullName evidence="1">Aminoglycoside phosphotransferase domain-containing protein</fullName>
    </recommendedName>
</protein>
<dbReference type="Proteomes" id="UP000199420">
    <property type="component" value="Unassembled WGS sequence"/>
</dbReference>
<dbReference type="EMBL" id="FNYC01000006">
    <property type="protein sequence ID" value="SEJ33553.1"/>
    <property type="molecule type" value="Genomic_DNA"/>
</dbReference>
<name>A0A1H6XWX3_9GAMM</name>